<dbReference type="EMBL" id="JAQQWN010000002">
    <property type="protein sequence ID" value="KAK8093629.1"/>
    <property type="molecule type" value="Genomic_DNA"/>
</dbReference>
<reference evidence="1 2" key="1">
    <citation type="submission" date="2023-01" db="EMBL/GenBank/DDBJ databases">
        <title>Analysis of 21 Apiospora genomes using comparative genomics revels a genus with tremendous synthesis potential of carbohydrate active enzymes and secondary metabolites.</title>
        <authorList>
            <person name="Sorensen T."/>
        </authorList>
    </citation>
    <scope>NUCLEOTIDE SEQUENCE [LARGE SCALE GENOMIC DNA]</scope>
    <source>
        <strain evidence="1 2">CBS 114990</strain>
    </source>
</reference>
<comment type="caution">
    <text evidence="1">The sequence shown here is derived from an EMBL/GenBank/DDBJ whole genome shotgun (WGS) entry which is preliminary data.</text>
</comment>
<evidence type="ECO:0000313" key="1">
    <source>
        <dbReference type="EMBL" id="KAK8093629.1"/>
    </source>
</evidence>
<dbReference type="RefSeq" id="XP_066674402.1">
    <property type="nucleotide sequence ID" value="XM_066804629.1"/>
</dbReference>
<dbReference type="Proteomes" id="UP001433268">
    <property type="component" value="Unassembled WGS sequence"/>
</dbReference>
<keyword evidence="2" id="KW-1185">Reference proteome</keyword>
<accession>A0ABR1XAH8</accession>
<gene>
    <name evidence="1" type="ORF">PG997_000314</name>
</gene>
<proteinExistence type="predicted"/>
<evidence type="ECO:0000313" key="2">
    <source>
        <dbReference type="Proteomes" id="UP001433268"/>
    </source>
</evidence>
<protein>
    <submittedName>
        <fullName evidence="1">Uncharacterized protein</fullName>
    </submittedName>
</protein>
<dbReference type="GeneID" id="92037689"/>
<sequence>MTQVFVIEGPGNGARSENATAEGNLNALENRDWQGVLSVSKYTEKGREKITDKLCDRDAGQAEDEG</sequence>
<organism evidence="1 2">
    <name type="scientific">Apiospora hydei</name>
    <dbReference type="NCBI Taxonomy" id="1337664"/>
    <lineage>
        <taxon>Eukaryota</taxon>
        <taxon>Fungi</taxon>
        <taxon>Dikarya</taxon>
        <taxon>Ascomycota</taxon>
        <taxon>Pezizomycotina</taxon>
        <taxon>Sordariomycetes</taxon>
        <taxon>Xylariomycetidae</taxon>
        <taxon>Amphisphaeriales</taxon>
        <taxon>Apiosporaceae</taxon>
        <taxon>Apiospora</taxon>
    </lineage>
</organism>
<name>A0ABR1XAH8_9PEZI</name>